<feature type="transmembrane region" description="Helical" evidence="8">
    <location>
        <begin position="449"/>
        <end position="473"/>
    </location>
</feature>
<sequence>MTGIGLKRLFSAAIIACGLTSGGLALAQQAQTPPRAQPQAQAPAAPQAPAPQQSAPPPAAASDAPAANVSAETKAARAKLDGFKADLDQKELALQGRVLSDAELQNLRQQIEPIISDIRTVIDEQAPRLEASRQRLSQLGPKPANGQPEESADVAKDRADREAAVAELDETQRLGRALLVQAEQLSAQIGDLRRAGFARALFEQSDGLLSPNLWMNVIQAIPRELKAQRIVLSDALDQLRRNATLGVLFFLGLAIGAAVALYIGRRSIAPRLVRRDPAVTDPPRRSRLMAAVGVLVLGAGPAIAGSWIVWVAFDSADVVPPRLEQVVRSLLGGLAFIAFVRALIDAILAPDHPSWRLIPIRDASAARIMRFSVTLATVMVVGKVIEAFNKAIAAALPITVITRAVFALAVALLFAELLRRFATRESQDEACLGPYVPQEVDIGGPVRSLGWFVVTLVLGSVLGGYTALASFVVEQAVSISTIIAMLILGIALADEFIGGSLRGQSRLATTLQANTGIRRRSLEQIGVLASGIARLALIVIAILLVLLPWGIESTDVMSSLRALFFGFSVGDVTISLSSILIAALLFAAGFTITRIIQRWLDNTFLPATDLDAGLRNSIRTAAGYVGVITAGVVAFTYLGLSLERLTIVAGALSVGIGFGLQSIVNNFISGLILLWERPIRVGDLVVVGDGEGYVRRINVRSTEIQTFDRSTLIVPNSNLISGVVRNRVRNDRVGRVLVSVPVPRATDPDLMADIMRRAALAHREVMSEPNPRVLFKKVTENTIDFDLVCFVDDIDAAARVSSDIYFDIFRGLRKAGIGVPTPSTPEPEEAEEAKADESKKTGDEDETLTLLKDKSRA</sequence>
<dbReference type="PANTHER" id="PTHR30347:SF9">
    <property type="entry name" value="MINICONDUCTANCE MECHANOSENSITIVE CHANNEL MSCM"/>
    <property type="match status" value="1"/>
</dbReference>
<gene>
    <name evidence="13" type="ORF">AA309_16110</name>
</gene>
<feature type="transmembrane region" description="Helical" evidence="8">
    <location>
        <begin position="646"/>
        <end position="675"/>
    </location>
</feature>
<evidence type="ECO:0000256" key="8">
    <source>
        <dbReference type="SAM" id="Phobius"/>
    </source>
</evidence>
<evidence type="ECO:0000256" key="7">
    <source>
        <dbReference type="SAM" id="MobiDB-lite"/>
    </source>
</evidence>
<dbReference type="Gene3D" id="3.30.70.100">
    <property type="match status" value="1"/>
</dbReference>
<dbReference type="InterPro" id="IPR023408">
    <property type="entry name" value="MscS_beta-dom_sf"/>
</dbReference>
<feature type="transmembrane region" description="Helical" evidence="8">
    <location>
        <begin position="527"/>
        <end position="551"/>
    </location>
</feature>
<feature type="transmembrane region" description="Helical" evidence="8">
    <location>
        <begin position="479"/>
        <end position="497"/>
    </location>
</feature>
<dbReference type="Pfam" id="PF12607">
    <property type="entry name" value="DUF3772"/>
    <property type="match status" value="1"/>
</dbReference>
<evidence type="ECO:0000259" key="10">
    <source>
        <dbReference type="Pfam" id="PF00924"/>
    </source>
</evidence>
<evidence type="ECO:0000313" key="13">
    <source>
        <dbReference type="EMBL" id="KLK91961.1"/>
    </source>
</evidence>
<dbReference type="Proteomes" id="UP000035489">
    <property type="component" value="Unassembled WGS sequence"/>
</dbReference>
<feature type="transmembrane region" description="Helical" evidence="8">
    <location>
        <begin position="288"/>
        <end position="310"/>
    </location>
</feature>
<keyword evidence="9" id="KW-0732">Signal</keyword>
<keyword evidence="6 8" id="KW-0472">Membrane</keyword>
<dbReference type="SUPFAM" id="SSF82861">
    <property type="entry name" value="Mechanosensitive channel protein MscS (YggB), transmembrane region"/>
    <property type="match status" value="1"/>
</dbReference>
<feature type="region of interest" description="Disordered" evidence="7">
    <location>
        <begin position="817"/>
        <end position="857"/>
    </location>
</feature>
<dbReference type="Gene3D" id="1.10.287.1260">
    <property type="match status" value="1"/>
</dbReference>
<dbReference type="RefSeq" id="WP_047190048.1">
    <property type="nucleotide sequence ID" value="NZ_LCYG01000042.1"/>
</dbReference>
<dbReference type="SUPFAM" id="SSF82689">
    <property type="entry name" value="Mechanosensitive channel protein MscS (YggB), C-terminal domain"/>
    <property type="match status" value="1"/>
</dbReference>
<comment type="caution">
    <text evidence="13">The sequence shown here is derived from an EMBL/GenBank/DDBJ whole genome shotgun (WGS) entry which is preliminary data.</text>
</comment>
<dbReference type="InterPro" id="IPR052702">
    <property type="entry name" value="MscS-like_channel"/>
</dbReference>
<feature type="region of interest" description="Disordered" evidence="7">
    <location>
        <begin position="134"/>
        <end position="159"/>
    </location>
</feature>
<evidence type="ECO:0000256" key="5">
    <source>
        <dbReference type="ARBA" id="ARBA00022989"/>
    </source>
</evidence>
<dbReference type="InterPro" id="IPR022249">
    <property type="entry name" value="DUF3772"/>
</dbReference>
<evidence type="ECO:0000256" key="6">
    <source>
        <dbReference type="ARBA" id="ARBA00023136"/>
    </source>
</evidence>
<name>A0A0H1RAT1_9HYPH</name>
<proteinExistence type="inferred from homology"/>
<comment type="similarity">
    <text evidence="2">Belongs to the MscS (TC 1.A.23) family.</text>
</comment>
<keyword evidence="3" id="KW-1003">Cell membrane</keyword>
<feature type="transmembrane region" description="Helical" evidence="8">
    <location>
        <begin position="391"/>
        <end position="415"/>
    </location>
</feature>
<evidence type="ECO:0000313" key="14">
    <source>
        <dbReference type="Proteomes" id="UP000035489"/>
    </source>
</evidence>
<dbReference type="Pfam" id="PF00924">
    <property type="entry name" value="MS_channel_2nd"/>
    <property type="match status" value="1"/>
</dbReference>
<feature type="transmembrane region" description="Helical" evidence="8">
    <location>
        <begin position="368"/>
        <end position="385"/>
    </location>
</feature>
<evidence type="ECO:0000259" key="12">
    <source>
        <dbReference type="Pfam" id="PF21082"/>
    </source>
</evidence>
<dbReference type="PATRIC" id="fig|1225564.3.peg.4315"/>
<dbReference type="Gene3D" id="2.30.30.60">
    <property type="match status" value="1"/>
</dbReference>
<dbReference type="Pfam" id="PF21082">
    <property type="entry name" value="MS_channel_3rd"/>
    <property type="match status" value="1"/>
</dbReference>
<feature type="transmembrane region" description="Helical" evidence="8">
    <location>
        <begin position="621"/>
        <end position="640"/>
    </location>
</feature>
<feature type="compositionally biased region" description="Low complexity" evidence="7">
    <location>
        <begin position="28"/>
        <end position="45"/>
    </location>
</feature>
<dbReference type="InterPro" id="IPR011014">
    <property type="entry name" value="MscS_channel_TM-2"/>
</dbReference>
<evidence type="ECO:0000256" key="3">
    <source>
        <dbReference type="ARBA" id="ARBA00022475"/>
    </source>
</evidence>
<reference evidence="13 14" key="1">
    <citation type="submission" date="2015-05" db="EMBL/GenBank/DDBJ databases">
        <title>Draft genome sequence of Microvirga vignae strain BR3299, a novel nitrogen fixing bacteria isolated from Brazil semi-aired region.</title>
        <authorList>
            <person name="Zilli J.E."/>
            <person name="Passos S.R."/>
            <person name="Leite J."/>
            <person name="Baldani J.I."/>
            <person name="Xavier G.R."/>
            <person name="Rumjaneck N.G."/>
            <person name="Simoes-Araujo J.L."/>
        </authorList>
    </citation>
    <scope>NUCLEOTIDE SEQUENCE [LARGE SCALE GENOMIC DNA]</scope>
    <source>
        <strain evidence="13 14">BR3299</strain>
    </source>
</reference>
<dbReference type="GO" id="GO:0005886">
    <property type="term" value="C:plasma membrane"/>
    <property type="evidence" value="ECO:0007669"/>
    <property type="project" value="UniProtKB-SubCell"/>
</dbReference>
<feature type="domain" description="Mechanosensitive ion channel MscS C-terminal" evidence="12">
    <location>
        <begin position="737"/>
        <end position="818"/>
    </location>
</feature>
<dbReference type="GO" id="GO:0008381">
    <property type="term" value="F:mechanosensitive monoatomic ion channel activity"/>
    <property type="evidence" value="ECO:0007669"/>
    <property type="project" value="UniProtKB-ARBA"/>
</dbReference>
<keyword evidence="14" id="KW-1185">Reference proteome</keyword>
<dbReference type="InterPro" id="IPR049278">
    <property type="entry name" value="MS_channel_C"/>
</dbReference>
<dbReference type="AlphaFoldDB" id="A0A0H1RAT1"/>
<dbReference type="PANTHER" id="PTHR30347">
    <property type="entry name" value="POTASSIUM CHANNEL RELATED"/>
    <property type="match status" value="1"/>
</dbReference>
<keyword evidence="4 8" id="KW-0812">Transmembrane</keyword>
<feature type="chain" id="PRO_5002592905" evidence="9">
    <location>
        <begin position="28"/>
        <end position="857"/>
    </location>
</feature>
<dbReference type="InterPro" id="IPR006685">
    <property type="entry name" value="MscS_channel_2nd"/>
</dbReference>
<feature type="compositionally biased region" description="Basic and acidic residues" evidence="7">
    <location>
        <begin position="832"/>
        <end position="842"/>
    </location>
</feature>
<dbReference type="SUPFAM" id="SSF50182">
    <property type="entry name" value="Sm-like ribonucleoproteins"/>
    <property type="match status" value="1"/>
</dbReference>
<feature type="transmembrane region" description="Helical" evidence="8">
    <location>
        <begin position="330"/>
        <end position="348"/>
    </location>
</feature>
<dbReference type="STRING" id="1225564.AA309_16110"/>
<evidence type="ECO:0000256" key="2">
    <source>
        <dbReference type="ARBA" id="ARBA00008017"/>
    </source>
</evidence>
<feature type="compositionally biased region" description="Pro residues" evidence="7">
    <location>
        <begin position="46"/>
        <end position="59"/>
    </location>
</feature>
<accession>A0A0H1RAT1</accession>
<feature type="signal peptide" evidence="9">
    <location>
        <begin position="1"/>
        <end position="27"/>
    </location>
</feature>
<protein>
    <submittedName>
        <fullName evidence="13">Mechanosensitive ion channel protein MscS</fullName>
    </submittedName>
</protein>
<feature type="region of interest" description="Disordered" evidence="7">
    <location>
        <begin position="28"/>
        <end position="73"/>
    </location>
</feature>
<feature type="transmembrane region" description="Helical" evidence="8">
    <location>
        <begin position="563"/>
        <end position="588"/>
    </location>
</feature>
<comment type="subcellular location">
    <subcellularLocation>
        <location evidence="1">Cell membrane</location>
        <topology evidence="1">Multi-pass membrane protein</topology>
    </subcellularLocation>
</comment>
<dbReference type="InterPro" id="IPR010920">
    <property type="entry name" value="LSM_dom_sf"/>
</dbReference>
<feature type="domain" description="Mechanosensitive ion channel MscS" evidence="10">
    <location>
        <begin position="663"/>
        <end position="726"/>
    </location>
</feature>
<organism evidence="13 14">
    <name type="scientific">Microvirga vignae</name>
    <dbReference type="NCBI Taxonomy" id="1225564"/>
    <lineage>
        <taxon>Bacteria</taxon>
        <taxon>Pseudomonadati</taxon>
        <taxon>Pseudomonadota</taxon>
        <taxon>Alphaproteobacteria</taxon>
        <taxon>Hyphomicrobiales</taxon>
        <taxon>Methylobacteriaceae</taxon>
        <taxon>Microvirga</taxon>
    </lineage>
</organism>
<evidence type="ECO:0000256" key="4">
    <source>
        <dbReference type="ARBA" id="ARBA00022692"/>
    </source>
</evidence>
<evidence type="ECO:0000256" key="1">
    <source>
        <dbReference type="ARBA" id="ARBA00004651"/>
    </source>
</evidence>
<evidence type="ECO:0000259" key="11">
    <source>
        <dbReference type="Pfam" id="PF12607"/>
    </source>
</evidence>
<feature type="domain" description="DUF3772" evidence="11">
    <location>
        <begin position="173"/>
        <end position="226"/>
    </location>
</feature>
<feature type="transmembrane region" description="Helical" evidence="8">
    <location>
        <begin position="243"/>
        <end position="264"/>
    </location>
</feature>
<dbReference type="EMBL" id="LCYG01000042">
    <property type="protein sequence ID" value="KLK91961.1"/>
    <property type="molecule type" value="Genomic_DNA"/>
</dbReference>
<keyword evidence="5 8" id="KW-1133">Transmembrane helix</keyword>
<dbReference type="InterPro" id="IPR011066">
    <property type="entry name" value="MscS_channel_C_sf"/>
</dbReference>
<evidence type="ECO:0000256" key="9">
    <source>
        <dbReference type="SAM" id="SignalP"/>
    </source>
</evidence>